<keyword evidence="3 7" id="KW-0378">Hydrolase</keyword>
<proteinExistence type="inferred from homology"/>
<dbReference type="GO" id="GO:0005975">
    <property type="term" value="P:carbohydrate metabolic process"/>
    <property type="evidence" value="ECO:0007669"/>
    <property type="project" value="InterPro"/>
</dbReference>
<evidence type="ECO:0000256" key="2">
    <source>
        <dbReference type="ARBA" id="ARBA00009865"/>
    </source>
</evidence>
<dbReference type="InterPro" id="IPR050727">
    <property type="entry name" value="GH43_arabinanases"/>
</dbReference>
<evidence type="ECO:0000313" key="8">
    <source>
        <dbReference type="EMBL" id="MBS4224874.1"/>
    </source>
</evidence>
<keyword evidence="4 7" id="KW-0326">Glycosidase</keyword>
<dbReference type="SUPFAM" id="SSF75005">
    <property type="entry name" value="Arabinanase/levansucrase/invertase"/>
    <property type="match status" value="1"/>
</dbReference>
<evidence type="ECO:0000256" key="7">
    <source>
        <dbReference type="RuleBase" id="RU361187"/>
    </source>
</evidence>
<dbReference type="AlphaFoldDB" id="A0A942UY21"/>
<comment type="caution">
    <text evidence="8">The sequence shown here is derived from an EMBL/GenBank/DDBJ whole genome shotgun (WGS) entry which is preliminary data.</text>
</comment>
<protein>
    <submittedName>
        <fullName evidence="8">Family 43 glycosylhydrolase</fullName>
    </submittedName>
</protein>
<feature type="site" description="Important for catalytic activity, responsible for pKa modulation of the active site Glu and correct orientation of both the proton donor and substrate" evidence="6">
    <location>
        <position position="155"/>
    </location>
</feature>
<dbReference type="CDD" id="cd18616">
    <property type="entry name" value="GH43_ABN-like"/>
    <property type="match status" value="1"/>
</dbReference>
<comment type="pathway">
    <text evidence="1">Glycan metabolism; L-arabinan degradation.</text>
</comment>
<dbReference type="InterPro" id="IPR006710">
    <property type="entry name" value="Glyco_hydro_43"/>
</dbReference>
<feature type="active site" description="Proton acceptor" evidence="5">
    <location>
        <position position="36"/>
    </location>
</feature>
<accession>A0A942UY21</accession>
<dbReference type="InterPro" id="IPR023296">
    <property type="entry name" value="Glyco_hydro_beta-prop_sf"/>
</dbReference>
<dbReference type="PANTHER" id="PTHR43301">
    <property type="entry name" value="ARABINAN ENDO-1,5-ALPHA-L-ARABINOSIDASE"/>
    <property type="match status" value="1"/>
</dbReference>
<dbReference type="Gene3D" id="2.115.10.20">
    <property type="entry name" value="Glycosyl hydrolase domain, family 43"/>
    <property type="match status" value="1"/>
</dbReference>
<dbReference type="GO" id="GO:0004553">
    <property type="term" value="F:hydrolase activity, hydrolyzing O-glycosyl compounds"/>
    <property type="evidence" value="ECO:0007669"/>
    <property type="project" value="InterPro"/>
</dbReference>
<feature type="active site" description="Proton donor" evidence="5">
    <location>
        <position position="201"/>
    </location>
</feature>
<comment type="similarity">
    <text evidence="2 7">Belongs to the glycosyl hydrolase 43 family.</text>
</comment>
<keyword evidence="9" id="KW-1185">Reference proteome</keyword>
<reference evidence="8 9" key="1">
    <citation type="submission" date="2021-05" db="EMBL/GenBank/DDBJ databases">
        <title>Novel Bacillus species.</title>
        <authorList>
            <person name="Liu G."/>
        </authorList>
    </citation>
    <scope>NUCLEOTIDE SEQUENCE [LARGE SCALE GENOMIC DNA]</scope>
    <source>
        <strain evidence="8 9">FJAT-49682</strain>
    </source>
</reference>
<evidence type="ECO:0000256" key="6">
    <source>
        <dbReference type="PIRSR" id="PIRSR606710-2"/>
    </source>
</evidence>
<name>A0A942UY21_9BACI</name>
<evidence type="ECO:0000256" key="1">
    <source>
        <dbReference type="ARBA" id="ARBA00004834"/>
    </source>
</evidence>
<dbReference type="Proteomes" id="UP000676456">
    <property type="component" value="Unassembled WGS sequence"/>
</dbReference>
<evidence type="ECO:0000313" key="9">
    <source>
        <dbReference type="Proteomes" id="UP000676456"/>
    </source>
</evidence>
<dbReference type="Pfam" id="PF04616">
    <property type="entry name" value="Glyco_hydro_43"/>
    <property type="match status" value="1"/>
</dbReference>
<organism evidence="8 9">
    <name type="scientific">Lederbergia citrea</name>
    <dbReference type="NCBI Taxonomy" id="2833581"/>
    <lineage>
        <taxon>Bacteria</taxon>
        <taxon>Bacillati</taxon>
        <taxon>Bacillota</taxon>
        <taxon>Bacilli</taxon>
        <taxon>Bacillales</taxon>
        <taxon>Bacillaceae</taxon>
        <taxon>Lederbergia</taxon>
    </lineage>
</organism>
<dbReference type="EMBL" id="JAGYPN010000005">
    <property type="protein sequence ID" value="MBS4224874.1"/>
    <property type="molecule type" value="Genomic_DNA"/>
</dbReference>
<gene>
    <name evidence="8" type="ORF">KHA91_19440</name>
</gene>
<dbReference type="PANTHER" id="PTHR43301:SF3">
    <property type="entry name" value="ARABINAN ENDO-1,5-ALPHA-L-ARABINOSIDASE A-RELATED"/>
    <property type="match status" value="1"/>
</dbReference>
<evidence type="ECO:0000256" key="4">
    <source>
        <dbReference type="ARBA" id="ARBA00023295"/>
    </source>
</evidence>
<evidence type="ECO:0000256" key="3">
    <source>
        <dbReference type="ARBA" id="ARBA00022801"/>
    </source>
</evidence>
<sequence length="334" mass="37258">MFIPLAILTLAVISYFLFFNQTTEYKNPVFEPVIADPSVIKVDDGYLYAYGTEDDWGDGKGSHYLPIIRSKDLISWEYIGDAFTFDTKPDWKDGGLWAPHIAFFNDQYYLYYSMSTWGDANPGIGVATAEKPEGPFKDQGPLFTSDEIGVLNSIDPFHYIDKDGTPYLFWGSFHGIYGIELSKDGFSTVGDKFEIAGTAFEAPWIMEKDGAYYFFGSLGSCCEGEWSTYRVSVGKADSIKGPYLDKDGNDLLYSEGTLVLAEGDNFAGPGHNAIVTDKKGTDWIVYHAIDKENGWLPNGATRRPMMIDPIVWEDGWPIVKDLVPGEGKQKGPKF</sequence>
<evidence type="ECO:0000256" key="5">
    <source>
        <dbReference type="PIRSR" id="PIRSR606710-1"/>
    </source>
</evidence>